<evidence type="ECO:0000313" key="3">
    <source>
        <dbReference type="Proteomes" id="UP000821866"/>
    </source>
</evidence>
<gene>
    <name evidence="2" type="ORF">HPB51_025401</name>
</gene>
<accession>A0A9J6DE42</accession>
<reference evidence="2" key="1">
    <citation type="journal article" date="2020" name="Cell">
        <title>Large-Scale Comparative Analyses of Tick Genomes Elucidate Their Genetic Diversity and Vector Capacities.</title>
        <authorList>
            <consortium name="Tick Genome and Microbiome Consortium (TIGMIC)"/>
            <person name="Jia N."/>
            <person name="Wang J."/>
            <person name="Shi W."/>
            <person name="Du L."/>
            <person name="Sun Y."/>
            <person name="Zhan W."/>
            <person name="Jiang J.F."/>
            <person name="Wang Q."/>
            <person name="Zhang B."/>
            <person name="Ji P."/>
            <person name="Bell-Sakyi L."/>
            <person name="Cui X.M."/>
            <person name="Yuan T.T."/>
            <person name="Jiang B.G."/>
            <person name="Yang W.F."/>
            <person name="Lam T.T."/>
            <person name="Chang Q.C."/>
            <person name="Ding S.J."/>
            <person name="Wang X.J."/>
            <person name="Zhu J.G."/>
            <person name="Ruan X.D."/>
            <person name="Zhao L."/>
            <person name="Wei J.T."/>
            <person name="Ye R.Z."/>
            <person name="Que T.C."/>
            <person name="Du C.H."/>
            <person name="Zhou Y.H."/>
            <person name="Cheng J.X."/>
            <person name="Dai P.F."/>
            <person name="Guo W.B."/>
            <person name="Han X.H."/>
            <person name="Huang E.J."/>
            <person name="Li L.F."/>
            <person name="Wei W."/>
            <person name="Gao Y.C."/>
            <person name="Liu J.Z."/>
            <person name="Shao H.Z."/>
            <person name="Wang X."/>
            <person name="Wang C.C."/>
            <person name="Yang T.C."/>
            <person name="Huo Q.B."/>
            <person name="Li W."/>
            <person name="Chen H.Y."/>
            <person name="Chen S.E."/>
            <person name="Zhou L.G."/>
            <person name="Ni X.B."/>
            <person name="Tian J.H."/>
            <person name="Sheng Y."/>
            <person name="Liu T."/>
            <person name="Pan Y.S."/>
            <person name="Xia L.Y."/>
            <person name="Li J."/>
            <person name="Zhao F."/>
            <person name="Cao W.C."/>
        </authorList>
    </citation>
    <scope>NUCLEOTIDE SEQUENCE</scope>
    <source>
        <strain evidence="2">Rmic-2018</strain>
    </source>
</reference>
<evidence type="ECO:0000313" key="2">
    <source>
        <dbReference type="EMBL" id="KAH8020217.1"/>
    </source>
</evidence>
<dbReference type="Proteomes" id="UP000821866">
    <property type="component" value="Chromosome 8"/>
</dbReference>
<comment type="caution">
    <text evidence="2">The sequence shown here is derived from an EMBL/GenBank/DDBJ whole genome shotgun (WGS) entry which is preliminary data.</text>
</comment>
<organism evidence="2 3">
    <name type="scientific">Rhipicephalus microplus</name>
    <name type="common">Cattle tick</name>
    <name type="synonym">Boophilus microplus</name>
    <dbReference type="NCBI Taxonomy" id="6941"/>
    <lineage>
        <taxon>Eukaryota</taxon>
        <taxon>Metazoa</taxon>
        <taxon>Ecdysozoa</taxon>
        <taxon>Arthropoda</taxon>
        <taxon>Chelicerata</taxon>
        <taxon>Arachnida</taxon>
        <taxon>Acari</taxon>
        <taxon>Parasitiformes</taxon>
        <taxon>Ixodida</taxon>
        <taxon>Ixodoidea</taxon>
        <taxon>Ixodidae</taxon>
        <taxon>Rhipicephalinae</taxon>
        <taxon>Rhipicephalus</taxon>
        <taxon>Boophilus</taxon>
    </lineage>
</organism>
<dbReference type="AlphaFoldDB" id="A0A9J6DE42"/>
<reference evidence="2" key="2">
    <citation type="submission" date="2021-09" db="EMBL/GenBank/DDBJ databases">
        <authorList>
            <person name="Jia N."/>
            <person name="Wang J."/>
            <person name="Shi W."/>
            <person name="Du L."/>
            <person name="Sun Y."/>
            <person name="Zhan W."/>
            <person name="Jiang J."/>
            <person name="Wang Q."/>
            <person name="Zhang B."/>
            <person name="Ji P."/>
            <person name="Sakyi L.B."/>
            <person name="Cui X."/>
            <person name="Yuan T."/>
            <person name="Jiang B."/>
            <person name="Yang W."/>
            <person name="Lam T.T.-Y."/>
            <person name="Chang Q."/>
            <person name="Ding S."/>
            <person name="Wang X."/>
            <person name="Zhu J."/>
            <person name="Ruan X."/>
            <person name="Zhao L."/>
            <person name="Wei J."/>
            <person name="Que T."/>
            <person name="Du C."/>
            <person name="Cheng J."/>
            <person name="Dai P."/>
            <person name="Han X."/>
            <person name="Huang E."/>
            <person name="Gao Y."/>
            <person name="Liu J."/>
            <person name="Shao H."/>
            <person name="Ye R."/>
            <person name="Li L."/>
            <person name="Wei W."/>
            <person name="Wang X."/>
            <person name="Wang C."/>
            <person name="Huo Q."/>
            <person name="Li W."/>
            <person name="Guo W."/>
            <person name="Chen H."/>
            <person name="Chen S."/>
            <person name="Zhou L."/>
            <person name="Zhou L."/>
            <person name="Ni X."/>
            <person name="Tian J."/>
            <person name="Zhou Y."/>
            <person name="Sheng Y."/>
            <person name="Liu T."/>
            <person name="Pan Y."/>
            <person name="Xia L."/>
            <person name="Li J."/>
            <person name="Zhao F."/>
            <person name="Cao W."/>
        </authorList>
    </citation>
    <scope>NUCLEOTIDE SEQUENCE</scope>
    <source>
        <strain evidence="2">Rmic-2018</strain>
        <tissue evidence="2">Larvae</tissue>
    </source>
</reference>
<feature type="region of interest" description="Disordered" evidence="1">
    <location>
        <begin position="89"/>
        <end position="112"/>
    </location>
</feature>
<evidence type="ECO:0000256" key="1">
    <source>
        <dbReference type="SAM" id="MobiDB-lite"/>
    </source>
</evidence>
<protein>
    <submittedName>
        <fullName evidence="2">Uncharacterized protein</fullName>
    </submittedName>
</protein>
<dbReference type="EMBL" id="JABSTU010000010">
    <property type="protein sequence ID" value="KAH8020217.1"/>
    <property type="molecule type" value="Genomic_DNA"/>
</dbReference>
<keyword evidence="3" id="KW-1185">Reference proteome</keyword>
<sequence>MADPDTTFYIEDDASAMANLKAGTRYTLVPIDKDQATVAAILTPGIAQTLAWGRTLEVPGEEAAVNLTKEDITSNAFGLEQGMVNTFDAPRESEKPGAPLNAAFEGSEEIKK</sequence>
<proteinExistence type="predicted"/>
<name>A0A9J6DE42_RHIMP</name>